<dbReference type="InterPro" id="IPR054030">
    <property type="entry name" value="Gp5_Vgr_C"/>
</dbReference>
<dbReference type="PANTHER" id="PTHR32305">
    <property type="match status" value="1"/>
</dbReference>
<dbReference type="Gene3D" id="4.10.220.110">
    <property type="match status" value="1"/>
</dbReference>
<evidence type="ECO:0000259" key="3">
    <source>
        <dbReference type="Pfam" id="PF22178"/>
    </source>
</evidence>
<keyword evidence="4" id="KW-0436">Ligase</keyword>
<dbReference type="NCBIfam" id="TIGR01646">
    <property type="entry name" value="vgr_GE"/>
    <property type="match status" value="1"/>
</dbReference>
<protein>
    <submittedName>
        <fullName evidence="4">Actin cross-linking toxin VgrG1</fullName>
        <ecNumber evidence="4">6.3.2.-</ecNumber>
    </submittedName>
</protein>
<proteinExistence type="inferred from homology"/>
<dbReference type="Gene3D" id="2.40.50.230">
    <property type="entry name" value="Gp5 N-terminal domain"/>
    <property type="match status" value="1"/>
</dbReference>
<sequence>MATQLQMTFTVEGLDASTFVVTEFQGSDTLSQPFTFAIDLASSNASISPENVVDHNATLSLYQDGEAAQQWQGIVSRFSQGDTGHQHTFYQVEMVPPLMRLSLRHNSRIFQSQTVPDIISILIQEMNIQDFAFALAREYPKREYCVQYRETDLAFIQRIAAEEGILYYFSHDNNKNTVVFADDTKPLASLPEPVPYNGTGAGISAVPFIRQFKRHSAVRPASVQLKDRYFKKPAYSFLQTQQAPNLTYQHDNYEHYDYPGRYKDDESGKPFAQVRLESLRRDAQTAQGKSNVAALLTGEKFTLQEHNDDNCNRDWLVIELQHHGKQPQALEAAGSHGATTYHNEFTVIAGNLPWRAPMDVKPRVDGPQIATIVGPKDEEIYCDEYGRVKVQFPWDRYSNSDDKASCWVRVAQGWAGSQYGMLAVPRIGHEVIVSFLEGDPDQPIITGRTFNALNPTPYKLPDYKTRTVLRTETHQGEGYNELHFEDQKDKQQIYVHAQKDMNLQVNNDRTDEVDHDWHQTVANERFSHVKVNDHLTVDGESRQHTKGNHTLITDATLNMKQAQSLLVDTGQEVHVKSGGKLVLDAGSALTLKAGENFIKINASGVTIVGKSIDLNSGGKAGKGSDYAGVEPLLPGGLEPPKALDKSTPFVSDPTETLKVAAKLNSAAVGICLKREGQTGCELCKGDGSCQ</sequence>
<dbReference type="Gene3D" id="3.55.50.10">
    <property type="entry name" value="Baseplate protein-like domains"/>
    <property type="match status" value="1"/>
</dbReference>
<dbReference type="Gene3D" id="2.30.110.50">
    <property type="match status" value="1"/>
</dbReference>
<feature type="domain" description="Gp5/Type VI secretion system Vgr C-terminal trimerisation" evidence="3">
    <location>
        <begin position="468"/>
        <end position="575"/>
    </location>
</feature>
<evidence type="ECO:0000259" key="2">
    <source>
        <dbReference type="Pfam" id="PF04717"/>
    </source>
</evidence>
<dbReference type="EC" id="6.3.2.-" evidence="4"/>
<keyword evidence="5" id="KW-1185">Reference proteome</keyword>
<dbReference type="SUPFAM" id="SSF69279">
    <property type="entry name" value="Phage tail proteins"/>
    <property type="match status" value="2"/>
</dbReference>
<organism evidence="4 5">
    <name type="scientific">Vibrio marisflavi CECT 7928</name>
    <dbReference type="NCBI Taxonomy" id="634439"/>
    <lineage>
        <taxon>Bacteria</taxon>
        <taxon>Pseudomonadati</taxon>
        <taxon>Pseudomonadota</taxon>
        <taxon>Gammaproteobacteria</taxon>
        <taxon>Vibrionales</taxon>
        <taxon>Vibrionaceae</taxon>
        <taxon>Vibrio</taxon>
    </lineage>
</organism>
<dbReference type="Proteomes" id="UP000838748">
    <property type="component" value="Unassembled WGS sequence"/>
</dbReference>
<dbReference type="PANTHER" id="PTHR32305:SF11">
    <property type="entry name" value="TYPE VI SECRETION SYSTEM SPIKE PROTEIN VGRG3"/>
    <property type="match status" value="1"/>
</dbReference>
<dbReference type="GO" id="GO:0016874">
    <property type="term" value="F:ligase activity"/>
    <property type="evidence" value="ECO:0007669"/>
    <property type="project" value="UniProtKB-KW"/>
</dbReference>
<dbReference type="InterPro" id="IPR037026">
    <property type="entry name" value="Vgr_OB-fold_dom_sf"/>
</dbReference>
<dbReference type="InterPro" id="IPR006533">
    <property type="entry name" value="T6SS_Vgr_RhsGE"/>
</dbReference>
<dbReference type="NCBIfam" id="TIGR03361">
    <property type="entry name" value="VI_Rhs_Vgr"/>
    <property type="match status" value="1"/>
</dbReference>
<accession>A0ABM9A1F1</accession>
<name>A0ABM9A1F1_9VIBR</name>
<dbReference type="Pfam" id="PF22178">
    <property type="entry name" value="Gp5_trimer_C"/>
    <property type="match status" value="1"/>
</dbReference>
<dbReference type="InterPro" id="IPR006531">
    <property type="entry name" value="Gp5/Vgr_OB"/>
</dbReference>
<evidence type="ECO:0000256" key="1">
    <source>
        <dbReference type="ARBA" id="ARBA00005558"/>
    </source>
</evidence>
<dbReference type="Pfam" id="PF04717">
    <property type="entry name" value="Phage_base_V"/>
    <property type="match status" value="1"/>
</dbReference>
<feature type="domain" description="Gp5/Type VI secretion system Vgr protein OB-fold" evidence="2">
    <location>
        <begin position="384"/>
        <end position="449"/>
    </location>
</feature>
<dbReference type="SUPFAM" id="SSF69349">
    <property type="entry name" value="Phage fibre proteins"/>
    <property type="match status" value="1"/>
</dbReference>
<gene>
    <name evidence="4" type="primary">vgrG1_2</name>
    <name evidence="4" type="ORF">VMF7928_01092</name>
</gene>
<dbReference type="SUPFAM" id="SSF69255">
    <property type="entry name" value="gp5 N-terminal domain-like"/>
    <property type="match status" value="1"/>
</dbReference>
<dbReference type="InterPro" id="IPR017847">
    <property type="entry name" value="T6SS_RhsGE_Vgr_subset"/>
</dbReference>
<reference evidence="4" key="1">
    <citation type="submission" date="2021-11" db="EMBL/GenBank/DDBJ databases">
        <authorList>
            <person name="Rodrigo-Torres L."/>
            <person name="Arahal R. D."/>
            <person name="Lucena T."/>
        </authorList>
    </citation>
    <scope>NUCLEOTIDE SEQUENCE</scope>
    <source>
        <strain evidence="4">CECT 7928</strain>
    </source>
</reference>
<dbReference type="InterPro" id="IPR050708">
    <property type="entry name" value="T6SS_VgrG/RHS"/>
</dbReference>
<evidence type="ECO:0000313" key="4">
    <source>
        <dbReference type="EMBL" id="CAH0537403.1"/>
    </source>
</evidence>
<dbReference type="Pfam" id="PF05954">
    <property type="entry name" value="Phage_GPD"/>
    <property type="match status" value="1"/>
</dbReference>
<comment type="caution">
    <text evidence="4">The sequence shown here is derived from an EMBL/GenBank/DDBJ whole genome shotgun (WGS) entry which is preliminary data.</text>
</comment>
<comment type="similarity">
    <text evidence="1">Belongs to the VgrG protein family.</text>
</comment>
<evidence type="ECO:0000313" key="5">
    <source>
        <dbReference type="Proteomes" id="UP000838748"/>
    </source>
</evidence>
<dbReference type="EMBL" id="CAKLDM010000001">
    <property type="protein sequence ID" value="CAH0537403.1"/>
    <property type="molecule type" value="Genomic_DNA"/>
</dbReference>